<feature type="region of interest" description="Disordered" evidence="1">
    <location>
        <begin position="209"/>
        <end position="235"/>
    </location>
</feature>
<dbReference type="RefSeq" id="XP_011642977.2">
    <property type="nucleotide sequence ID" value="XM_011644675.2"/>
</dbReference>
<keyword evidence="2" id="KW-0812">Transmembrane</keyword>
<name>A0A6I9XDA7_9HYME</name>
<organism evidence="3 4">
    <name type="scientific">Pogonomyrmex barbatus</name>
    <name type="common">red harvester ant</name>
    <dbReference type="NCBI Taxonomy" id="144034"/>
    <lineage>
        <taxon>Eukaryota</taxon>
        <taxon>Metazoa</taxon>
        <taxon>Ecdysozoa</taxon>
        <taxon>Arthropoda</taxon>
        <taxon>Hexapoda</taxon>
        <taxon>Insecta</taxon>
        <taxon>Pterygota</taxon>
        <taxon>Neoptera</taxon>
        <taxon>Endopterygota</taxon>
        <taxon>Hymenoptera</taxon>
        <taxon>Apocrita</taxon>
        <taxon>Aculeata</taxon>
        <taxon>Formicoidea</taxon>
        <taxon>Formicidae</taxon>
        <taxon>Myrmicinae</taxon>
        <taxon>Pogonomyrmex</taxon>
    </lineage>
</organism>
<evidence type="ECO:0000256" key="1">
    <source>
        <dbReference type="SAM" id="MobiDB-lite"/>
    </source>
</evidence>
<sequence>MVSQAKNRESIREDEDVLELHRFREIAKLAAIHYNDEKKFERRTDLSHIVHASLHFVQLIFTSAIEIFHYTHHYINKCAREKDDTIPPLPEERNPIFFIYPVCMLLSLLLMILWLVKKILPERPAIPLTICATGAVLMLGTGIMEMKHADMYIDVTEFTDEEILEHPVFIHNFVMCILSLFVMVLYLIQAWILFDYWQWIRKEQDTSVSDESRSSDSSADTDKSEHSVKKKSEEKISEYNSKQKIGELAPIPTLKEMTALAIIADSVDVDDEPIIYCCFVDWYNYIKIKMESKPKHEFQVIHVM</sequence>
<feature type="transmembrane region" description="Helical" evidence="2">
    <location>
        <begin position="125"/>
        <end position="144"/>
    </location>
</feature>
<evidence type="ECO:0000313" key="3">
    <source>
        <dbReference type="Proteomes" id="UP000504615"/>
    </source>
</evidence>
<keyword evidence="2" id="KW-0472">Membrane</keyword>
<reference evidence="4" key="1">
    <citation type="submission" date="2025-08" db="UniProtKB">
        <authorList>
            <consortium name="RefSeq"/>
        </authorList>
    </citation>
    <scope>IDENTIFICATION</scope>
</reference>
<evidence type="ECO:0000313" key="4">
    <source>
        <dbReference type="RefSeq" id="XP_011642977.2"/>
    </source>
</evidence>
<proteinExistence type="predicted"/>
<protein>
    <submittedName>
        <fullName evidence="4">Uncharacterized protein LOC105430899</fullName>
    </submittedName>
</protein>
<evidence type="ECO:0000256" key="2">
    <source>
        <dbReference type="SAM" id="Phobius"/>
    </source>
</evidence>
<feature type="transmembrane region" description="Helical" evidence="2">
    <location>
        <begin position="169"/>
        <end position="194"/>
    </location>
</feature>
<keyword evidence="2" id="KW-1133">Transmembrane helix</keyword>
<dbReference type="GeneID" id="105430899"/>
<dbReference type="KEGG" id="pbar:105430899"/>
<dbReference type="AlphaFoldDB" id="A0A6I9XDA7"/>
<keyword evidence="3" id="KW-1185">Reference proteome</keyword>
<feature type="transmembrane region" description="Helical" evidence="2">
    <location>
        <begin position="97"/>
        <end position="116"/>
    </location>
</feature>
<gene>
    <name evidence="4" type="primary">LOC105430899</name>
</gene>
<dbReference type="Proteomes" id="UP000504615">
    <property type="component" value="Unplaced"/>
</dbReference>
<dbReference type="OrthoDB" id="7691332at2759"/>
<accession>A0A6I9XDA7</accession>